<dbReference type="PANTHER" id="PTHR15818:SF2">
    <property type="entry name" value="G-PATCH DOMAIN AND KOW MOTIFS-CONTAINING PROTEIN"/>
    <property type="match status" value="1"/>
</dbReference>
<reference evidence="5" key="1">
    <citation type="submission" date="2022-07" db="EMBL/GenBank/DDBJ databases">
        <title>Evaluation of T. orientalis genome assembly methods using nanopore sequencing and analysis of variation between genomes.</title>
        <authorList>
            <person name="Yam J."/>
            <person name="Micallef M.L."/>
            <person name="Liu M."/>
            <person name="Djordjevic S.P."/>
            <person name="Bogema D.R."/>
            <person name="Jenkins C."/>
        </authorList>
    </citation>
    <scope>NUCLEOTIDE SEQUENCE</scope>
    <source>
        <strain evidence="5">Fish Creek</strain>
    </source>
</reference>
<dbReference type="PANTHER" id="PTHR15818">
    <property type="entry name" value="G PATCH AND KOW-CONTAINING"/>
    <property type="match status" value="1"/>
</dbReference>
<dbReference type="AlphaFoldDB" id="A0A976SL15"/>
<protein>
    <recommendedName>
        <fullName evidence="4">Spp2/MOS2 G-patch domain-containing protein</fullName>
    </recommendedName>
</protein>
<feature type="domain" description="Spp2/MOS2 G-patch" evidence="4">
    <location>
        <begin position="239"/>
        <end position="288"/>
    </location>
</feature>
<feature type="region of interest" description="Disordered" evidence="3">
    <location>
        <begin position="1"/>
        <end position="22"/>
    </location>
</feature>
<name>A0A976SL15_THEOR</name>
<dbReference type="GO" id="GO:0000398">
    <property type="term" value="P:mRNA splicing, via spliceosome"/>
    <property type="evidence" value="ECO:0007669"/>
    <property type="project" value="InterPro"/>
</dbReference>
<feature type="compositionally biased region" description="Basic and acidic residues" evidence="3">
    <location>
        <begin position="214"/>
        <end position="225"/>
    </location>
</feature>
<evidence type="ECO:0000256" key="2">
    <source>
        <dbReference type="ARBA" id="ARBA00023242"/>
    </source>
</evidence>
<accession>A0A976SL15</accession>
<proteinExistence type="predicted"/>
<keyword evidence="2" id="KW-0539">Nucleus</keyword>
<evidence type="ECO:0000259" key="4">
    <source>
        <dbReference type="Pfam" id="PF12656"/>
    </source>
</evidence>
<organism evidence="5 6">
    <name type="scientific">Theileria orientalis</name>
    <dbReference type="NCBI Taxonomy" id="68886"/>
    <lineage>
        <taxon>Eukaryota</taxon>
        <taxon>Sar</taxon>
        <taxon>Alveolata</taxon>
        <taxon>Apicomplexa</taxon>
        <taxon>Aconoidasida</taxon>
        <taxon>Piroplasmida</taxon>
        <taxon>Theileriidae</taxon>
        <taxon>Theileria</taxon>
    </lineage>
</organism>
<dbReference type="InterPro" id="IPR026822">
    <property type="entry name" value="Spp2/MOS2_G-patch"/>
</dbReference>
<feature type="region of interest" description="Disordered" evidence="3">
    <location>
        <begin position="174"/>
        <end position="225"/>
    </location>
</feature>
<sequence length="433" mass="48671">MVKISFGISKSAQNEKESTKVSNKLSNVFSKPDVVVEKPLKKQLITELSVKDINLNNGDDDELSRYIIPCKNSLKDLKTEVKEEVKQKVGELKYGLNVLFNDDSESKLKTNLDEEAGSYNTHNIDKPVTPSANNDEEIAKLILEETNRKRLHEELFGTDDLVVKSQKTTPILLRSRLNTASGSETPGSTSNPEVGTDSGGDSDIGFGGGFTGRPEGRTNSNERARAEDEVNIKKLLEVKMDQYENVPVEKFGLAMLLGMGFDPKKNKNEPKVYKRRVFDRAGLGADTVMKSNMESIMDTKLMAKLKRNHMYNIAEGTATTVNWTLPGIWVKVIDKNHEDYKKKGLVKSVKNNMVKLVIEGEEKEVNFKYLETVVSKEGKLHKVVRRIPVRSRKEYIEIGTLVKLIGKKEDLARILYEKEELMVSLDSISQVSD</sequence>
<evidence type="ECO:0000313" key="6">
    <source>
        <dbReference type="Proteomes" id="UP000244803"/>
    </source>
</evidence>
<dbReference type="Pfam" id="PF12656">
    <property type="entry name" value="G-patch_2"/>
    <property type="match status" value="1"/>
</dbReference>
<comment type="subcellular location">
    <subcellularLocation>
        <location evidence="1">Nucleus</location>
    </subcellularLocation>
</comment>
<evidence type="ECO:0000256" key="1">
    <source>
        <dbReference type="ARBA" id="ARBA00004123"/>
    </source>
</evidence>
<dbReference type="InterPro" id="IPR045166">
    <property type="entry name" value="Spp2-like"/>
</dbReference>
<dbReference type="EMBL" id="CP056066">
    <property type="protein sequence ID" value="UVC54356.1"/>
    <property type="molecule type" value="Genomic_DNA"/>
</dbReference>
<dbReference type="GO" id="GO:0005681">
    <property type="term" value="C:spliceosomal complex"/>
    <property type="evidence" value="ECO:0007669"/>
    <property type="project" value="TreeGrafter"/>
</dbReference>
<dbReference type="Proteomes" id="UP000244803">
    <property type="component" value="Chromosome 3"/>
</dbReference>
<feature type="compositionally biased region" description="Polar residues" evidence="3">
    <location>
        <begin position="176"/>
        <end position="193"/>
    </location>
</feature>
<evidence type="ECO:0000313" key="5">
    <source>
        <dbReference type="EMBL" id="UVC54356.1"/>
    </source>
</evidence>
<gene>
    <name evidence="5" type="ORF">MACJ_003898</name>
</gene>
<evidence type="ECO:0000256" key="3">
    <source>
        <dbReference type="SAM" id="MobiDB-lite"/>
    </source>
</evidence>
<feature type="compositionally biased region" description="Low complexity" evidence="3">
    <location>
        <begin position="195"/>
        <end position="204"/>
    </location>
</feature>